<evidence type="ECO:0000313" key="2">
    <source>
        <dbReference type="Proteomes" id="UP001235343"/>
    </source>
</evidence>
<evidence type="ECO:0008006" key="3">
    <source>
        <dbReference type="Google" id="ProtNLM"/>
    </source>
</evidence>
<evidence type="ECO:0000313" key="1">
    <source>
        <dbReference type="EMBL" id="MDL4840377.1"/>
    </source>
</evidence>
<dbReference type="InterPro" id="IPR036163">
    <property type="entry name" value="HMA_dom_sf"/>
</dbReference>
<sequence length="67" mass="7718">MNEATIFVKEVTGSKQIQQIEQILNKMDGVERVLIDTDDGEVKVGFDEQKVSKEEIIINLEQNNYYV</sequence>
<dbReference type="RefSeq" id="WP_285931406.1">
    <property type="nucleotide sequence ID" value="NZ_JASTZU010000027.1"/>
</dbReference>
<keyword evidence="2" id="KW-1185">Reference proteome</keyword>
<dbReference type="SUPFAM" id="SSF55008">
    <property type="entry name" value="HMA, heavy metal-associated domain"/>
    <property type="match status" value="1"/>
</dbReference>
<comment type="caution">
    <text evidence="1">The sequence shown here is derived from an EMBL/GenBank/DDBJ whole genome shotgun (WGS) entry which is preliminary data.</text>
</comment>
<dbReference type="Proteomes" id="UP001235343">
    <property type="component" value="Unassembled WGS sequence"/>
</dbReference>
<name>A0ABT7L3D6_9BACI</name>
<organism evidence="1 2">
    <name type="scientific">Aquibacillus rhizosphaerae</name>
    <dbReference type="NCBI Taxonomy" id="3051431"/>
    <lineage>
        <taxon>Bacteria</taxon>
        <taxon>Bacillati</taxon>
        <taxon>Bacillota</taxon>
        <taxon>Bacilli</taxon>
        <taxon>Bacillales</taxon>
        <taxon>Bacillaceae</taxon>
        <taxon>Aquibacillus</taxon>
    </lineage>
</organism>
<gene>
    <name evidence="1" type="ORF">QQS35_07960</name>
</gene>
<proteinExistence type="predicted"/>
<dbReference type="Gene3D" id="3.30.70.100">
    <property type="match status" value="1"/>
</dbReference>
<dbReference type="EMBL" id="JASTZU010000027">
    <property type="protein sequence ID" value="MDL4840377.1"/>
    <property type="molecule type" value="Genomic_DNA"/>
</dbReference>
<accession>A0ABT7L3D6</accession>
<protein>
    <recommendedName>
        <fullName evidence="3">HMA domain-containing protein</fullName>
    </recommendedName>
</protein>
<reference evidence="1 2" key="1">
    <citation type="submission" date="2023-06" db="EMBL/GenBank/DDBJ databases">
        <title>Aquibacillus rhizosphaerae LR5S19.</title>
        <authorList>
            <person name="Sun J.-Q."/>
        </authorList>
    </citation>
    <scope>NUCLEOTIDE SEQUENCE [LARGE SCALE GENOMIC DNA]</scope>
    <source>
        <strain evidence="1 2">LR5S19</strain>
    </source>
</reference>